<dbReference type="InterPro" id="IPR019897">
    <property type="entry name" value="RidA_CS"/>
</dbReference>
<keyword evidence="3" id="KW-1185">Reference proteome</keyword>
<dbReference type="InterPro" id="IPR006175">
    <property type="entry name" value="YjgF/YER057c/UK114"/>
</dbReference>
<dbReference type="InterPro" id="IPR035709">
    <property type="entry name" value="YoaB-like"/>
</dbReference>
<comment type="caution">
    <text evidence="2">The sequence shown here is derived from an EMBL/GenBank/DDBJ whole genome shotgun (WGS) entry which is preliminary data.</text>
</comment>
<evidence type="ECO:0000313" key="2">
    <source>
        <dbReference type="EMBL" id="MCG2576564.1"/>
    </source>
</evidence>
<dbReference type="Pfam" id="PF01042">
    <property type="entry name" value="Ribonuc_L-PSP"/>
    <property type="match status" value="1"/>
</dbReference>
<dbReference type="SUPFAM" id="SSF55298">
    <property type="entry name" value="YjgF-like"/>
    <property type="match status" value="1"/>
</dbReference>
<reference evidence="2" key="1">
    <citation type="submission" date="2022-01" db="EMBL/GenBank/DDBJ databases">
        <authorList>
            <person name="Jo J.-H."/>
            <person name="Im W.-T."/>
        </authorList>
    </citation>
    <scope>NUCLEOTIDE SEQUENCE</scope>
    <source>
        <strain evidence="2">XY25</strain>
    </source>
</reference>
<dbReference type="EMBL" id="JAKLTN010000001">
    <property type="protein sequence ID" value="MCG2576564.1"/>
    <property type="molecule type" value="Genomic_DNA"/>
</dbReference>
<dbReference type="PROSITE" id="PS01094">
    <property type="entry name" value="UPF0076"/>
    <property type="match status" value="1"/>
</dbReference>
<protein>
    <submittedName>
        <fullName evidence="2">RidA family protein</fullName>
    </submittedName>
</protein>
<dbReference type="Proteomes" id="UP001165384">
    <property type="component" value="Unassembled WGS sequence"/>
</dbReference>
<accession>A0ABS9K0E5</accession>
<dbReference type="CDD" id="cd06150">
    <property type="entry name" value="YjgF_YER057c_UK114_like_2"/>
    <property type="match status" value="1"/>
</dbReference>
<evidence type="ECO:0000313" key="3">
    <source>
        <dbReference type="Proteomes" id="UP001165384"/>
    </source>
</evidence>
<evidence type="ECO:0000256" key="1">
    <source>
        <dbReference type="ARBA" id="ARBA00010552"/>
    </source>
</evidence>
<dbReference type="PANTHER" id="PTHR47328">
    <property type="match status" value="1"/>
</dbReference>
<organism evidence="2 3">
    <name type="scientific">Dechloromonas hankyongensis</name>
    <dbReference type="NCBI Taxonomy" id="2908002"/>
    <lineage>
        <taxon>Bacteria</taxon>
        <taxon>Pseudomonadati</taxon>
        <taxon>Pseudomonadota</taxon>
        <taxon>Betaproteobacteria</taxon>
        <taxon>Rhodocyclales</taxon>
        <taxon>Azonexaceae</taxon>
        <taxon>Dechloromonas</taxon>
    </lineage>
</organism>
<name>A0ABS9K0E5_9RHOO</name>
<gene>
    <name evidence="2" type="ORF">LZ012_06090</name>
</gene>
<dbReference type="InterPro" id="IPR035959">
    <property type="entry name" value="RutC-like_sf"/>
</dbReference>
<dbReference type="RefSeq" id="WP_275708632.1">
    <property type="nucleotide sequence ID" value="NZ_JAKLTN010000001.1"/>
</dbReference>
<comment type="similarity">
    <text evidence="1">Belongs to the RutC family.</text>
</comment>
<proteinExistence type="inferred from homology"/>
<dbReference type="Gene3D" id="3.30.1330.40">
    <property type="entry name" value="RutC-like"/>
    <property type="match status" value="1"/>
</dbReference>
<dbReference type="PANTHER" id="PTHR47328:SF1">
    <property type="entry name" value="RUTC FAMILY PROTEIN YOAB"/>
    <property type="match status" value="1"/>
</dbReference>
<sequence>MQIQRNGTTRRYSDSVVHNGTVYLVEVPSTTDGDIVAQTESLLAGVDRLLAQAGSDKSKLLMVTVYLPDMADYDGMNAVWDAWVPEGCAPTRACVQARLANPGWRVEMAVTAAL</sequence>